<keyword evidence="5" id="KW-1185">Reference proteome</keyword>
<reference evidence="4 5" key="1">
    <citation type="journal article" date="2015" name="Genome Biol. Evol.">
        <title>Comparative Genomics of a Bacterivorous Green Alga Reveals Evolutionary Causalities and Consequences of Phago-Mixotrophic Mode of Nutrition.</title>
        <authorList>
            <person name="Burns J.A."/>
            <person name="Paasch A."/>
            <person name="Narechania A."/>
            <person name="Kim E."/>
        </authorList>
    </citation>
    <scope>NUCLEOTIDE SEQUENCE [LARGE SCALE GENOMIC DNA]</scope>
    <source>
        <strain evidence="4 5">PLY_AMNH</strain>
    </source>
</reference>
<feature type="compositionally biased region" description="Polar residues" evidence="1">
    <location>
        <begin position="411"/>
        <end position="420"/>
    </location>
</feature>
<accession>A0AAE0G0A1</accession>
<comment type="caution">
    <text evidence="4">The sequence shown here is derived from an EMBL/GenBank/DDBJ whole genome shotgun (WGS) entry which is preliminary data.</text>
</comment>
<dbReference type="PANTHER" id="PTHR47823">
    <property type="entry name" value="ION_TRANS DOMAIN-CONTAINING PROTEIN"/>
    <property type="match status" value="1"/>
</dbReference>
<dbReference type="InterPro" id="IPR018490">
    <property type="entry name" value="cNMP-bd_dom_sf"/>
</dbReference>
<dbReference type="InterPro" id="IPR000595">
    <property type="entry name" value="cNMP-bd_dom"/>
</dbReference>
<dbReference type="SUPFAM" id="SSF51206">
    <property type="entry name" value="cAMP-binding domain-like"/>
    <property type="match status" value="1"/>
</dbReference>
<dbReference type="PANTHER" id="PTHR47823:SF11">
    <property type="entry name" value="K+-CHANNEL ERG AND RELATED PROTEINS"/>
    <property type="match status" value="1"/>
</dbReference>
<name>A0AAE0G0A1_9CHLO</name>
<dbReference type="Proteomes" id="UP001190700">
    <property type="component" value="Unassembled WGS sequence"/>
</dbReference>
<proteinExistence type="predicted"/>
<dbReference type="Pfam" id="PF07885">
    <property type="entry name" value="Ion_trans_2"/>
    <property type="match status" value="1"/>
</dbReference>
<dbReference type="InterPro" id="IPR013099">
    <property type="entry name" value="K_chnl_dom"/>
</dbReference>
<keyword evidence="2" id="KW-1133">Transmembrane helix</keyword>
<feature type="region of interest" description="Disordered" evidence="1">
    <location>
        <begin position="403"/>
        <end position="422"/>
    </location>
</feature>
<feature type="transmembrane region" description="Helical" evidence="2">
    <location>
        <begin position="95"/>
        <end position="119"/>
    </location>
</feature>
<dbReference type="SUPFAM" id="SSF81324">
    <property type="entry name" value="Voltage-gated potassium channels"/>
    <property type="match status" value="1"/>
</dbReference>
<protein>
    <recommendedName>
        <fullName evidence="3">Cyclic nucleotide-binding domain-containing protein</fullName>
    </recommendedName>
</protein>
<dbReference type="CDD" id="cd00038">
    <property type="entry name" value="CAP_ED"/>
    <property type="match status" value="1"/>
</dbReference>
<dbReference type="InterPro" id="IPR014710">
    <property type="entry name" value="RmlC-like_jellyroll"/>
</dbReference>
<dbReference type="Gene3D" id="2.60.120.10">
    <property type="entry name" value="Jelly Rolls"/>
    <property type="match status" value="1"/>
</dbReference>
<evidence type="ECO:0000313" key="5">
    <source>
        <dbReference type="Proteomes" id="UP001190700"/>
    </source>
</evidence>
<dbReference type="Gene3D" id="1.10.287.630">
    <property type="entry name" value="Helix hairpin bin"/>
    <property type="match status" value="1"/>
</dbReference>
<evidence type="ECO:0000256" key="1">
    <source>
        <dbReference type="SAM" id="MobiDB-lite"/>
    </source>
</evidence>
<dbReference type="PROSITE" id="PS50042">
    <property type="entry name" value="CNMP_BINDING_3"/>
    <property type="match status" value="1"/>
</dbReference>
<dbReference type="AlphaFoldDB" id="A0AAE0G0A1"/>
<dbReference type="Gene3D" id="1.10.287.70">
    <property type="match status" value="1"/>
</dbReference>
<keyword evidence="2" id="KW-0812">Transmembrane</keyword>
<feature type="region of interest" description="Disordered" evidence="1">
    <location>
        <begin position="547"/>
        <end position="578"/>
    </location>
</feature>
<keyword evidence="2" id="KW-0472">Membrane</keyword>
<gene>
    <name evidence="4" type="ORF">CYMTET_22253</name>
</gene>
<organism evidence="4 5">
    <name type="scientific">Cymbomonas tetramitiformis</name>
    <dbReference type="NCBI Taxonomy" id="36881"/>
    <lineage>
        <taxon>Eukaryota</taxon>
        <taxon>Viridiplantae</taxon>
        <taxon>Chlorophyta</taxon>
        <taxon>Pyramimonadophyceae</taxon>
        <taxon>Pyramimonadales</taxon>
        <taxon>Pyramimonadaceae</taxon>
        <taxon>Cymbomonas</taxon>
    </lineage>
</organism>
<evidence type="ECO:0000259" key="3">
    <source>
        <dbReference type="PROSITE" id="PS50042"/>
    </source>
</evidence>
<evidence type="ECO:0000256" key="2">
    <source>
        <dbReference type="SAM" id="Phobius"/>
    </source>
</evidence>
<evidence type="ECO:0000313" key="4">
    <source>
        <dbReference type="EMBL" id="KAK3269302.1"/>
    </source>
</evidence>
<sequence>MHTLNQALYEHYLFQEQECACGDSMHTPSQALYAHNLFQGRNEHELSTWFDDHSWDDDGEADLLERYIAALYWAFQTVTTVGYGDLSATTKAERLTAIFGMLIGGFMFSYVISNMFTVFNPESHERMQIEKMEMVNAYLRAHRLPKDLSRSIVQFFRQQNLELAGDRQVLFGIPRDLRIQVVNHIYSGVIQSVPLFKDAGTVFATEVCARLFPVYMPQASMVYEKDEMSSGLYLLVEGKVEVTTEIGCTEAELKKMEENNETKMRSLMSIRSTSSRNCEDSASESADSVKAESCVAYKKGSYFGEGCVFGWQRRTETVHIGNNTGQLLILKGDDFIRIAADYPQVLEKVAMVYIERLRRCGNLEAYDAAIARYKEICAHFNDKDSALSAIHRAGSQESLVNCDQANEESRPASQQHTPSDTLDRAISMRGKEQTGSQEETRNWFRSVTESNAHNVVSEVYTKGAARSESRRLMRLEREDGSDQPHVCRKCNQTMAEMTEMKRQLTEIREMILALGSQNANAIPTGTLNSQSKMKWAQWEDYVANDQQRLQRGRSGSSAPERLKKSRSQQEMMNMMDRL</sequence>
<dbReference type="EMBL" id="LGRX02011069">
    <property type="protein sequence ID" value="KAK3269302.1"/>
    <property type="molecule type" value="Genomic_DNA"/>
</dbReference>
<feature type="compositionally biased region" description="Polar residues" evidence="1">
    <location>
        <begin position="547"/>
        <end position="557"/>
    </location>
</feature>
<feature type="domain" description="Cyclic nucleotide-binding" evidence="3">
    <location>
        <begin position="195"/>
        <end position="245"/>
    </location>
</feature>